<dbReference type="PANTHER" id="PTHR12598:SF0">
    <property type="entry name" value="COPPER HOMEOSTASIS PROTEIN CUTC HOMOLOG"/>
    <property type="match status" value="1"/>
</dbReference>
<protein>
    <recommendedName>
        <fullName evidence="3">PF03932 family protein CutC</fullName>
    </recommendedName>
</protein>
<keyword evidence="5" id="KW-1185">Reference proteome</keyword>
<dbReference type="RefSeq" id="WP_028789629.1">
    <property type="nucleotide sequence ID" value="NZ_JPVT01000058.1"/>
</dbReference>
<proteinExistence type="inferred from homology"/>
<dbReference type="Pfam" id="PF03932">
    <property type="entry name" value="CutC"/>
    <property type="match status" value="1"/>
</dbReference>
<gene>
    <name evidence="3" type="primary">cutC</name>
    <name evidence="4" type="ORF">TMU3MR103_0595</name>
</gene>
<evidence type="ECO:0000313" key="5">
    <source>
        <dbReference type="Proteomes" id="UP000029381"/>
    </source>
</evidence>
<comment type="caution">
    <text evidence="4">The sequence shown here is derived from an EMBL/GenBank/DDBJ whole genome shotgun (WGS) entry which is preliminary data.</text>
</comment>
<dbReference type="InterPro" id="IPR036822">
    <property type="entry name" value="CutC-like_dom_sf"/>
</dbReference>
<dbReference type="InterPro" id="IPR005627">
    <property type="entry name" value="CutC-like"/>
</dbReference>
<dbReference type="FunFam" id="3.20.20.380:FF:000003">
    <property type="entry name" value="Copper homeostasis protein CutC"/>
    <property type="match status" value="1"/>
</dbReference>
<organism evidence="4 5">
    <name type="scientific">Tetragenococcus muriaticus 3MR10-3</name>
    <dbReference type="NCBI Taxonomy" id="1302648"/>
    <lineage>
        <taxon>Bacteria</taxon>
        <taxon>Bacillati</taxon>
        <taxon>Bacillota</taxon>
        <taxon>Bacilli</taxon>
        <taxon>Lactobacillales</taxon>
        <taxon>Enterococcaceae</taxon>
        <taxon>Tetragenococcus</taxon>
    </lineage>
</organism>
<dbReference type="GO" id="GO:0005737">
    <property type="term" value="C:cytoplasm"/>
    <property type="evidence" value="ECO:0007669"/>
    <property type="project" value="UniProtKB-SubCell"/>
</dbReference>
<evidence type="ECO:0000256" key="2">
    <source>
        <dbReference type="ARBA" id="ARBA00022490"/>
    </source>
</evidence>
<comment type="caution">
    <text evidence="3">Once thought to be involved in copper homeostasis, experiments in E.coli have shown this is not the case.</text>
</comment>
<dbReference type="PANTHER" id="PTHR12598">
    <property type="entry name" value="COPPER HOMEOSTASIS PROTEIN CUTC"/>
    <property type="match status" value="1"/>
</dbReference>
<accession>A0A091C5D8</accession>
<sequence>MLIKEYCAENYTYIPAAINNGANRIELCDNLNVGGTTPSIGVIEESLAYASEKEIPIMTMIRPRSGNFIYNDIELRIMESDVIEAKKLGIDGVVFGCLTPNNWLDEEALDRLIEAAEGLQITFHMAFDQIPTTQQFEAIDWLSEHGIHRILTHGGPRNTAINENLEQLRKLVNYANQRLTILPGGGVTVDNAEELAKQINVNEVHGTKIISLPEENND</sequence>
<evidence type="ECO:0000256" key="3">
    <source>
        <dbReference type="HAMAP-Rule" id="MF_00795"/>
    </source>
</evidence>
<dbReference type="HAMAP" id="MF_00795">
    <property type="entry name" value="CutC"/>
    <property type="match status" value="1"/>
</dbReference>
<dbReference type="Gene3D" id="3.20.20.380">
    <property type="entry name" value="Copper homeostasis (CutC) domain"/>
    <property type="match status" value="1"/>
</dbReference>
<dbReference type="GO" id="GO:0005507">
    <property type="term" value="F:copper ion binding"/>
    <property type="evidence" value="ECO:0007669"/>
    <property type="project" value="TreeGrafter"/>
</dbReference>
<name>A0A091C5D8_9ENTE</name>
<keyword evidence="2 3" id="KW-0963">Cytoplasm</keyword>
<comment type="similarity">
    <text evidence="1 3">Belongs to the CutC family.</text>
</comment>
<evidence type="ECO:0000256" key="1">
    <source>
        <dbReference type="ARBA" id="ARBA00007768"/>
    </source>
</evidence>
<dbReference type="AlphaFoldDB" id="A0A091C5D8"/>
<dbReference type="PATRIC" id="fig|1302648.3.peg.579"/>
<comment type="subcellular location">
    <subcellularLocation>
        <location evidence="3">Cytoplasm</location>
    </subcellularLocation>
</comment>
<dbReference type="EMBL" id="JPVT01000058">
    <property type="protein sequence ID" value="KFN92134.1"/>
    <property type="molecule type" value="Genomic_DNA"/>
</dbReference>
<reference evidence="4 5" key="1">
    <citation type="submission" date="2014-08" db="EMBL/GenBank/DDBJ databases">
        <title>Genome sequence of Tetragenococcus muriaticus.</title>
        <authorList>
            <person name="Chuea-nongthon C."/>
            <person name="Rodtong S."/>
            <person name="Yongsawatdigul J."/>
            <person name="Steele J.L."/>
            <person name="Liu X.-y."/>
            <person name="Speers J."/>
            <person name="Glasner J.D."/>
            <person name="Neeno-Eckwall E.C."/>
        </authorList>
    </citation>
    <scope>NUCLEOTIDE SEQUENCE [LARGE SCALE GENOMIC DNA]</scope>
    <source>
        <strain evidence="4 5">3MR10-3</strain>
    </source>
</reference>
<dbReference type="SUPFAM" id="SSF110395">
    <property type="entry name" value="CutC-like"/>
    <property type="match status" value="1"/>
</dbReference>
<evidence type="ECO:0000313" key="4">
    <source>
        <dbReference type="EMBL" id="KFN92134.1"/>
    </source>
</evidence>
<dbReference type="Proteomes" id="UP000029381">
    <property type="component" value="Unassembled WGS sequence"/>
</dbReference>